<organism evidence="3 4">
    <name type="scientific">Anaerocolumna chitinilytica</name>
    <dbReference type="NCBI Taxonomy" id="1727145"/>
    <lineage>
        <taxon>Bacteria</taxon>
        <taxon>Bacillati</taxon>
        <taxon>Bacillota</taxon>
        <taxon>Clostridia</taxon>
        <taxon>Lachnospirales</taxon>
        <taxon>Lachnospiraceae</taxon>
        <taxon>Anaerocolumna</taxon>
    </lineage>
</organism>
<dbReference type="SUPFAM" id="SSF47413">
    <property type="entry name" value="lambda repressor-like DNA-binding domains"/>
    <property type="match status" value="1"/>
</dbReference>
<keyword evidence="1" id="KW-0238">DNA-binding</keyword>
<reference evidence="3 4" key="2">
    <citation type="submission" date="2020-08" db="EMBL/GenBank/DDBJ databases">
        <authorList>
            <person name="Ueki A."/>
            <person name="Tonouchi A."/>
        </authorList>
    </citation>
    <scope>NUCLEOTIDE SEQUENCE [LARGE SCALE GENOMIC DNA]</scope>
    <source>
        <strain evidence="3 4">CTTW</strain>
    </source>
</reference>
<feature type="domain" description="HTH cro/C1-type" evidence="2">
    <location>
        <begin position="11"/>
        <end position="65"/>
    </location>
</feature>
<dbReference type="Proteomes" id="UP000515703">
    <property type="component" value="Chromosome"/>
</dbReference>
<dbReference type="InterPro" id="IPR011009">
    <property type="entry name" value="Kinase-like_dom_sf"/>
</dbReference>
<dbReference type="InterPro" id="IPR002575">
    <property type="entry name" value="Aminoglycoside_PTrfase"/>
</dbReference>
<dbReference type="RefSeq" id="WP_185256314.1">
    <property type="nucleotide sequence ID" value="NZ_AP023368.1"/>
</dbReference>
<dbReference type="AlphaFoldDB" id="A0A7I8DTV0"/>
<proteinExistence type="predicted"/>
<dbReference type="SMART" id="SM00530">
    <property type="entry name" value="HTH_XRE"/>
    <property type="match status" value="1"/>
</dbReference>
<dbReference type="PROSITE" id="PS50943">
    <property type="entry name" value="HTH_CROC1"/>
    <property type="match status" value="1"/>
</dbReference>
<evidence type="ECO:0000313" key="4">
    <source>
        <dbReference type="Proteomes" id="UP000515703"/>
    </source>
</evidence>
<evidence type="ECO:0000313" key="3">
    <source>
        <dbReference type="EMBL" id="BCK00662.1"/>
    </source>
</evidence>
<gene>
    <name evidence="3" type="ORF">bsdcttw_37020</name>
</gene>
<dbReference type="Gene3D" id="3.90.1200.10">
    <property type="match status" value="1"/>
</dbReference>
<accession>A0A7I8DTV0</accession>
<dbReference type="SUPFAM" id="SSF56112">
    <property type="entry name" value="Protein kinase-like (PK-like)"/>
    <property type="match status" value="1"/>
</dbReference>
<dbReference type="GO" id="GO:0003677">
    <property type="term" value="F:DNA binding"/>
    <property type="evidence" value="ECO:0007669"/>
    <property type="project" value="UniProtKB-KW"/>
</dbReference>
<dbReference type="Gene3D" id="1.10.260.40">
    <property type="entry name" value="lambda repressor-like DNA-binding domains"/>
    <property type="match status" value="1"/>
</dbReference>
<sequence>MLDTKKVGIKITALRKSIGLSQEKLAEMLHISSQAISKWENGHTLPETTLLPILAQIFQCTIDEIIMPAYSFDEKIEAEKPRLLEQQAEYIAKCVMQKIELKSNDKSNLGLDDNIILNAVYKAYPNIGYCTITKGKPVKKEGTLISRVRISSSQKDLNLLEKIYGSSDTELYNINFLKEHTMAIPLIYYIDMERKIVLLEDLAEDYIQGYEFDESNANGEIIRQNYKAILSALADFHSAFWENSETFDKIGCDWRLESKENILAHISCLEKDYKKYRKKAEEGTLPKVWMGFEDKLDRKKQDYFQAAIQLLREEYPKLIEERVKAGKNITIIHGDFHPGQTLLSKTHDRTVRFIGLQAVRMGLCTEDLAMLLALHIEPDKEKVKPLLDYYYQCLCETIRDYSYESFMSDYKISVAENMFFTIRLINNGIFDYKMRDNAIKAFETLVMEE</sequence>
<dbReference type="Pfam" id="PF01381">
    <property type="entry name" value="HTH_3"/>
    <property type="match status" value="1"/>
</dbReference>
<dbReference type="KEGG" id="acht:bsdcttw_37020"/>
<dbReference type="CDD" id="cd00093">
    <property type="entry name" value="HTH_XRE"/>
    <property type="match status" value="1"/>
</dbReference>
<evidence type="ECO:0000256" key="1">
    <source>
        <dbReference type="ARBA" id="ARBA00023125"/>
    </source>
</evidence>
<name>A0A7I8DTV0_9FIRM</name>
<dbReference type="InterPro" id="IPR010982">
    <property type="entry name" value="Lambda_DNA-bd_dom_sf"/>
</dbReference>
<protein>
    <recommendedName>
        <fullName evidence="2">HTH cro/C1-type domain-containing protein</fullName>
    </recommendedName>
</protein>
<dbReference type="EMBL" id="AP023368">
    <property type="protein sequence ID" value="BCK00662.1"/>
    <property type="molecule type" value="Genomic_DNA"/>
</dbReference>
<dbReference type="PANTHER" id="PTHR46558:SF15">
    <property type="entry name" value="HELIX-TURN-HELIX DOMAIN PROTEIN"/>
    <property type="match status" value="1"/>
</dbReference>
<dbReference type="InterPro" id="IPR001387">
    <property type="entry name" value="Cro/C1-type_HTH"/>
</dbReference>
<dbReference type="PANTHER" id="PTHR46558">
    <property type="entry name" value="TRACRIPTIONAL REGULATORY PROTEIN-RELATED-RELATED"/>
    <property type="match status" value="1"/>
</dbReference>
<evidence type="ECO:0000259" key="2">
    <source>
        <dbReference type="PROSITE" id="PS50943"/>
    </source>
</evidence>
<reference evidence="3 4" key="1">
    <citation type="submission" date="2020-08" db="EMBL/GenBank/DDBJ databases">
        <title>Draft genome sequencing of an Anaerocolumna strain isolated from anoxic soil subjected to BSD treatment.</title>
        <authorList>
            <person name="Uek A."/>
            <person name="Tonouchi A."/>
        </authorList>
    </citation>
    <scope>NUCLEOTIDE SEQUENCE [LARGE SCALE GENOMIC DNA]</scope>
    <source>
        <strain evidence="3 4">CTTW</strain>
    </source>
</reference>
<dbReference type="Pfam" id="PF01636">
    <property type="entry name" value="APH"/>
    <property type="match status" value="1"/>
</dbReference>
<keyword evidence="4" id="KW-1185">Reference proteome</keyword>